<keyword evidence="9" id="KW-0067">ATP-binding</keyword>
<evidence type="ECO:0000256" key="5">
    <source>
        <dbReference type="ARBA" id="ARBA00022679"/>
    </source>
</evidence>
<keyword evidence="4" id="KW-0444">Lipid biosynthesis</keyword>
<evidence type="ECO:0000256" key="13">
    <source>
        <dbReference type="ARBA" id="ARBA00023209"/>
    </source>
</evidence>
<name>A0ABN0RHG1_9LIST</name>
<dbReference type="PANTHER" id="PTHR34299">
    <property type="entry name" value="DIACYLGLYCEROL KINASE"/>
    <property type="match status" value="1"/>
</dbReference>
<keyword evidence="7" id="KW-0547">Nucleotide-binding</keyword>
<comment type="similarity">
    <text evidence="2">Belongs to the bacterial diacylglycerol kinase family.</text>
</comment>
<keyword evidence="8" id="KW-0418">Kinase</keyword>
<keyword evidence="6 15" id="KW-0812">Transmembrane</keyword>
<protein>
    <recommendedName>
        <fullName evidence="18">Diacylglycerol kinase</fullName>
    </recommendedName>
</protein>
<organism evidence="16 17">
    <name type="scientific">Listeria floridensis FSL S10-1187</name>
    <dbReference type="NCBI Taxonomy" id="1265817"/>
    <lineage>
        <taxon>Bacteria</taxon>
        <taxon>Bacillati</taxon>
        <taxon>Bacillota</taxon>
        <taxon>Bacilli</taxon>
        <taxon>Bacillales</taxon>
        <taxon>Listeriaceae</taxon>
        <taxon>Listeria</taxon>
    </lineage>
</organism>
<keyword evidence="11" id="KW-0443">Lipid metabolism</keyword>
<feature type="transmembrane region" description="Helical" evidence="15">
    <location>
        <begin position="59"/>
        <end position="79"/>
    </location>
</feature>
<evidence type="ECO:0000256" key="4">
    <source>
        <dbReference type="ARBA" id="ARBA00022516"/>
    </source>
</evidence>
<dbReference type="EMBL" id="AODF01000005">
    <property type="protein sequence ID" value="EUJ33352.1"/>
    <property type="molecule type" value="Genomic_DNA"/>
</dbReference>
<dbReference type="InterPro" id="IPR036945">
    <property type="entry name" value="DAGK_sf"/>
</dbReference>
<evidence type="ECO:0000256" key="6">
    <source>
        <dbReference type="ARBA" id="ARBA00022692"/>
    </source>
</evidence>
<feature type="transmembrane region" description="Helical" evidence="15">
    <location>
        <begin position="35"/>
        <end position="52"/>
    </location>
</feature>
<evidence type="ECO:0000256" key="2">
    <source>
        <dbReference type="ARBA" id="ARBA00005967"/>
    </source>
</evidence>
<dbReference type="InterPro" id="IPR033717">
    <property type="entry name" value="UDPK"/>
</dbReference>
<evidence type="ECO:0000313" key="16">
    <source>
        <dbReference type="EMBL" id="EUJ33352.1"/>
    </source>
</evidence>
<dbReference type="Gene3D" id="1.10.287.3610">
    <property type="match status" value="1"/>
</dbReference>
<keyword evidence="10 15" id="KW-1133">Transmembrane helix</keyword>
<evidence type="ECO:0000313" key="17">
    <source>
        <dbReference type="Proteomes" id="UP000019249"/>
    </source>
</evidence>
<dbReference type="Proteomes" id="UP000019249">
    <property type="component" value="Unassembled WGS sequence"/>
</dbReference>
<evidence type="ECO:0000256" key="9">
    <source>
        <dbReference type="ARBA" id="ARBA00022840"/>
    </source>
</evidence>
<gene>
    <name evidence="16" type="ORF">MFLO_03420</name>
</gene>
<dbReference type="PROSITE" id="PS01069">
    <property type="entry name" value="DAGK_PROKAR"/>
    <property type="match status" value="1"/>
</dbReference>
<proteinExistence type="inferred from homology"/>
<evidence type="ECO:0000256" key="12">
    <source>
        <dbReference type="ARBA" id="ARBA00023136"/>
    </source>
</evidence>
<evidence type="ECO:0000256" key="3">
    <source>
        <dbReference type="ARBA" id="ARBA00022475"/>
    </source>
</evidence>
<keyword evidence="17" id="KW-1185">Reference proteome</keyword>
<sequence>MVSNDRKFRRSKSYLDSFRHALAGIKTVVVEERNMRVHLFAAILVILFAVLFRVSQTEWLILTLCIASVLVLEIVNTAIERTVDTVTSEFMPEAKKSKRCCCWRCLSSFTCLSHHRIHYFYSLFLAINSFIDWSFLYERNEFY</sequence>
<keyword evidence="14" id="KW-1208">Phospholipid metabolism</keyword>
<keyword evidence="13" id="KW-0594">Phospholipid biosynthesis</keyword>
<dbReference type="InterPro" id="IPR000829">
    <property type="entry name" value="DAGK"/>
</dbReference>
<dbReference type="Pfam" id="PF01219">
    <property type="entry name" value="DAGK_prokar"/>
    <property type="match status" value="1"/>
</dbReference>
<evidence type="ECO:0000256" key="11">
    <source>
        <dbReference type="ARBA" id="ARBA00023098"/>
    </source>
</evidence>
<feature type="transmembrane region" description="Helical" evidence="15">
    <location>
        <begin position="119"/>
        <end position="137"/>
    </location>
</feature>
<dbReference type="PANTHER" id="PTHR34299:SF1">
    <property type="entry name" value="DIACYLGLYCEROL KINASE"/>
    <property type="match status" value="1"/>
</dbReference>
<evidence type="ECO:0000256" key="14">
    <source>
        <dbReference type="ARBA" id="ARBA00023264"/>
    </source>
</evidence>
<evidence type="ECO:0000256" key="10">
    <source>
        <dbReference type="ARBA" id="ARBA00022989"/>
    </source>
</evidence>
<comment type="caution">
    <text evidence="16">The sequence shown here is derived from an EMBL/GenBank/DDBJ whole genome shotgun (WGS) entry which is preliminary data.</text>
</comment>
<reference evidence="16 17" key="1">
    <citation type="journal article" date="2014" name="Int. J. Syst. Evol. Microbiol.">
        <title>Listeria floridensis sp. nov., Listeria aquatica sp. nov., Listeria cornellensis sp. nov., Listeria riparia sp. nov. and Listeria grandensis sp. nov., from agricultural and natural environments.</title>
        <authorList>
            <person name="den Bakker H.C."/>
            <person name="Warchocki S."/>
            <person name="Wright E.M."/>
            <person name="Allred A.F."/>
            <person name="Ahlstrom C."/>
            <person name="Manuel C.S."/>
            <person name="Stasiewicz M.J."/>
            <person name="Burrell A."/>
            <person name="Roof S."/>
            <person name="Strawn L."/>
            <person name="Fortes E.D."/>
            <person name="Nightingale K.K."/>
            <person name="Kephart D."/>
            <person name="Wiedmann M."/>
        </authorList>
    </citation>
    <scope>NUCLEOTIDE SEQUENCE [LARGE SCALE GENOMIC DNA]</scope>
    <source>
        <strain evidence="16 17">FSL S10-1187</strain>
    </source>
</reference>
<evidence type="ECO:0000256" key="1">
    <source>
        <dbReference type="ARBA" id="ARBA00004651"/>
    </source>
</evidence>
<evidence type="ECO:0000256" key="7">
    <source>
        <dbReference type="ARBA" id="ARBA00022741"/>
    </source>
</evidence>
<keyword evidence="3" id="KW-1003">Cell membrane</keyword>
<evidence type="ECO:0000256" key="15">
    <source>
        <dbReference type="SAM" id="Phobius"/>
    </source>
</evidence>
<evidence type="ECO:0000256" key="8">
    <source>
        <dbReference type="ARBA" id="ARBA00022777"/>
    </source>
</evidence>
<comment type="subcellular location">
    <subcellularLocation>
        <location evidence="1">Cell membrane</location>
        <topology evidence="1">Multi-pass membrane protein</topology>
    </subcellularLocation>
</comment>
<keyword evidence="12 15" id="KW-0472">Membrane</keyword>
<accession>A0ABN0RHG1</accession>
<dbReference type="CDD" id="cd14265">
    <property type="entry name" value="UDPK_IM_like"/>
    <property type="match status" value="1"/>
</dbReference>
<keyword evidence="5" id="KW-0808">Transferase</keyword>
<evidence type="ECO:0008006" key="18">
    <source>
        <dbReference type="Google" id="ProtNLM"/>
    </source>
</evidence>